<keyword evidence="2" id="KW-1185">Reference proteome</keyword>
<sequence>MKEFFNEAQNLPPNTLQSLQQQFPEQASALQNWISRQDVQNFLNCLPNDGSEQDPDNVNEYIKKLNQVWPIGLFVPQMLS</sequence>
<protein>
    <submittedName>
        <fullName evidence="1">Uncharacterized protein</fullName>
    </submittedName>
</protein>
<dbReference type="Proteomes" id="UP001331761">
    <property type="component" value="Unassembled WGS sequence"/>
</dbReference>
<reference evidence="1 2" key="1">
    <citation type="submission" date="2019-10" db="EMBL/GenBank/DDBJ databases">
        <title>Assembly and Annotation for the nematode Trichostrongylus colubriformis.</title>
        <authorList>
            <person name="Martin J."/>
        </authorList>
    </citation>
    <scope>NUCLEOTIDE SEQUENCE [LARGE SCALE GENOMIC DNA]</scope>
    <source>
        <strain evidence="1">G859</strain>
        <tissue evidence="1">Whole worm</tissue>
    </source>
</reference>
<name>A0AAN8FDV3_TRICO</name>
<dbReference type="AlphaFoldDB" id="A0AAN8FDV3"/>
<comment type="caution">
    <text evidence="1">The sequence shown here is derived from an EMBL/GenBank/DDBJ whole genome shotgun (WGS) entry which is preliminary data.</text>
</comment>
<gene>
    <name evidence="1" type="ORF">GCK32_005462</name>
</gene>
<accession>A0AAN8FDV3</accession>
<dbReference type="EMBL" id="WIXE01010081">
    <property type="protein sequence ID" value="KAK5977901.1"/>
    <property type="molecule type" value="Genomic_DNA"/>
</dbReference>
<evidence type="ECO:0000313" key="1">
    <source>
        <dbReference type="EMBL" id="KAK5977901.1"/>
    </source>
</evidence>
<evidence type="ECO:0000313" key="2">
    <source>
        <dbReference type="Proteomes" id="UP001331761"/>
    </source>
</evidence>
<proteinExistence type="predicted"/>
<organism evidence="1 2">
    <name type="scientific">Trichostrongylus colubriformis</name>
    <name type="common">Black scour worm</name>
    <dbReference type="NCBI Taxonomy" id="6319"/>
    <lineage>
        <taxon>Eukaryota</taxon>
        <taxon>Metazoa</taxon>
        <taxon>Ecdysozoa</taxon>
        <taxon>Nematoda</taxon>
        <taxon>Chromadorea</taxon>
        <taxon>Rhabditida</taxon>
        <taxon>Rhabditina</taxon>
        <taxon>Rhabditomorpha</taxon>
        <taxon>Strongyloidea</taxon>
        <taxon>Trichostrongylidae</taxon>
        <taxon>Trichostrongylus</taxon>
    </lineage>
</organism>